<dbReference type="GO" id="GO:0004803">
    <property type="term" value="F:transposase activity"/>
    <property type="evidence" value="ECO:0007669"/>
    <property type="project" value="InterPro"/>
</dbReference>
<organism evidence="4">
    <name type="scientific">marine sediment metagenome</name>
    <dbReference type="NCBI Taxonomy" id="412755"/>
    <lineage>
        <taxon>unclassified sequences</taxon>
        <taxon>metagenomes</taxon>
        <taxon>ecological metagenomes</taxon>
    </lineage>
</organism>
<dbReference type="Pfam" id="PF00872">
    <property type="entry name" value="Transposase_mut"/>
    <property type="match status" value="1"/>
</dbReference>
<keyword evidence="1" id="KW-0815">Transposition</keyword>
<keyword evidence="3" id="KW-0233">DNA recombination</keyword>
<reference evidence="4" key="1">
    <citation type="journal article" date="2014" name="Front. Microbiol.">
        <title>High frequency of phylogenetically diverse reductive dehalogenase-homologous genes in deep subseafloor sedimentary metagenomes.</title>
        <authorList>
            <person name="Kawai M."/>
            <person name="Futagami T."/>
            <person name="Toyoda A."/>
            <person name="Takaki Y."/>
            <person name="Nishi S."/>
            <person name="Hori S."/>
            <person name="Arai W."/>
            <person name="Tsubouchi T."/>
            <person name="Morono Y."/>
            <person name="Uchiyama I."/>
            <person name="Ito T."/>
            <person name="Fujiyama A."/>
            <person name="Inagaki F."/>
            <person name="Takami H."/>
        </authorList>
    </citation>
    <scope>NUCLEOTIDE SEQUENCE</scope>
    <source>
        <strain evidence="4">Expedition CK06-06</strain>
    </source>
</reference>
<evidence type="ECO:0008006" key="5">
    <source>
        <dbReference type="Google" id="ProtNLM"/>
    </source>
</evidence>
<dbReference type="AlphaFoldDB" id="X0ZKB9"/>
<comment type="caution">
    <text evidence="4">The sequence shown here is derived from an EMBL/GenBank/DDBJ whole genome shotgun (WGS) entry which is preliminary data.</text>
</comment>
<keyword evidence="2" id="KW-0238">DNA-binding</keyword>
<feature type="non-terminal residue" evidence="4">
    <location>
        <position position="1"/>
    </location>
</feature>
<evidence type="ECO:0000313" key="4">
    <source>
        <dbReference type="EMBL" id="GAG48746.1"/>
    </source>
</evidence>
<evidence type="ECO:0000256" key="1">
    <source>
        <dbReference type="ARBA" id="ARBA00022578"/>
    </source>
</evidence>
<gene>
    <name evidence="4" type="ORF">S01H1_80584</name>
</gene>
<dbReference type="PANTHER" id="PTHR33217">
    <property type="entry name" value="TRANSPOSASE FOR INSERTION SEQUENCE ELEMENT IS1081"/>
    <property type="match status" value="1"/>
</dbReference>
<dbReference type="GO" id="GO:0003677">
    <property type="term" value="F:DNA binding"/>
    <property type="evidence" value="ECO:0007669"/>
    <property type="project" value="UniProtKB-KW"/>
</dbReference>
<accession>X0ZKB9</accession>
<dbReference type="PANTHER" id="PTHR33217:SF7">
    <property type="entry name" value="TRANSPOSASE FOR INSERTION SEQUENCE ELEMENT IS1081"/>
    <property type="match status" value="1"/>
</dbReference>
<name>X0ZKB9_9ZZZZ</name>
<proteinExistence type="predicted"/>
<evidence type="ECO:0000256" key="3">
    <source>
        <dbReference type="ARBA" id="ARBA00023172"/>
    </source>
</evidence>
<sequence>KDSREYILKLKDIFAAPDIEQARERKEKLVKELEQIKPKIAHWLDMEIEACFTVYNLPSEHRKRMRSTNMIERFNQELLRRSRVIRIFPNSGSCIRLFSTMCMEQSEQWQTGCKYLDMSLLDNQPQQGWSELARAV</sequence>
<dbReference type="EMBL" id="BARS01054437">
    <property type="protein sequence ID" value="GAG48746.1"/>
    <property type="molecule type" value="Genomic_DNA"/>
</dbReference>
<dbReference type="GO" id="GO:0006313">
    <property type="term" value="P:DNA transposition"/>
    <property type="evidence" value="ECO:0007669"/>
    <property type="project" value="InterPro"/>
</dbReference>
<dbReference type="InterPro" id="IPR001207">
    <property type="entry name" value="Transposase_mutator"/>
</dbReference>
<evidence type="ECO:0000256" key="2">
    <source>
        <dbReference type="ARBA" id="ARBA00023125"/>
    </source>
</evidence>
<protein>
    <recommendedName>
        <fullName evidence="5">Mutator family transposase</fullName>
    </recommendedName>
</protein>